<evidence type="ECO:0000256" key="1">
    <source>
        <dbReference type="ARBA" id="ARBA00022801"/>
    </source>
</evidence>
<dbReference type="AlphaFoldDB" id="A0A9W6M0P3"/>
<keyword evidence="1" id="KW-0378">Hydrolase</keyword>
<reference evidence="3" key="2">
    <citation type="submission" date="2023-01" db="EMBL/GenBank/DDBJ databases">
        <authorList>
            <person name="Sun Q."/>
            <person name="Evtushenko L."/>
        </authorList>
    </citation>
    <scope>NUCLEOTIDE SEQUENCE</scope>
    <source>
        <strain evidence="3">VKM Ac-1401</strain>
    </source>
</reference>
<dbReference type="RefSeq" id="WP_271177750.1">
    <property type="nucleotide sequence ID" value="NZ_BAAAJO010000004.1"/>
</dbReference>
<dbReference type="PANTHER" id="PTHR43053:SF3">
    <property type="entry name" value="ALPHA-GALACTOSIDASE C-RELATED"/>
    <property type="match status" value="1"/>
</dbReference>
<dbReference type="GO" id="GO:0016052">
    <property type="term" value="P:carbohydrate catabolic process"/>
    <property type="evidence" value="ECO:0007669"/>
    <property type="project" value="InterPro"/>
</dbReference>
<protein>
    <submittedName>
        <fullName evidence="3">Alpha-galactosidase</fullName>
    </submittedName>
</protein>
<dbReference type="InterPro" id="IPR002252">
    <property type="entry name" value="Glyco_hydro_36"/>
</dbReference>
<evidence type="ECO:0000256" key="2">
    <source>
        <dbReference type="ARBA" id="ARBA00023295"/>
    </source>
</evidence>
<proteinExistence type="predicted"/>
<dbReference type="PANTHER" id="PTHR43053">
    <property type="entry name" value="GLYCOSIDASE FAMILY 31"/>
    <property type="match status" value="1"/>
</dbReference>
<sequence>MLHTFDFGTVRIPANVSGHPTSTPSGYIVPAGPLALLHPFGDTEFYRHGWNSWSPSGWARTDGATIGIKNSPRRLLTADDAVNETPHAHSGSAVGAVAGPDGNVLLVGALGLGTPRVGADANVLWARGEEDVCDWFVAYGPERTVFADYADAVSERLGRRSQRAGTVWSSWYSFFEDIDEDLVARTVSDLAGYPFDVFQLDDGWEPIVGDWIAGAKFPSGMATTASRIADAGFRPGLWLAPMIALPDSDIARTRPDLLVQDDDGRPLVSGYNWNSHYYSLDTTQSEVKDHLREVFERVVGWGFGYLKLDFMYAGAITGNRRENVHRETAYRDAIRHIREVVGDSMYLLGCGVPMLPSVGVFDGTRVGPDVGAFWDNAERADDPSGVGARNSLVASINRVWMKRLYEVDPDAIYFRSARSLLSEGERQVLRDTAAILEFRSTSDPVEWLTTEERAQLIDYMEETAVIEQTGRYAFRINGREVDLTPIMTGTSATEAASVVV</sequence>
<evidence type="ECO:0000313" key="3">
    <source>
        <dbReference type="EMBL" id="GLJ77100.1"/>
    </source>
</evidence>
<dbReference type="Proteomes" id="UP001142372">
    <property type="component" value="Unassembled WGS sequence"/>
</dbReference>
<accession>A0A9W6M0P3</accession>
<dbReference type="SUPFAM" id="SSF51445">
    <property type="entry name" value="(Trans)glycosidases"/>
    <property type="match status" value="1"/>
</dbReference>
<dbReference type="Gene3D" id="3.20.20.70">
    <property type="entry name" value="Aldolase class I"/>
    <property type="match status" value="1"/>
</dbReference>
<reference evidence="3" key="1">
    <citation type="journal article" date="2014" name="Int. J. Syst. Evol. Microbiol.">
        <title>Complete genome sequence of Corynebacterium casei LMG S-19264T (=DSM 44701T), isolated from a smear-ripened cheese.</title>
        <authorList>
            <consortium name="US DOE Joint Genome Institute (JGI-PGF)"/>
            <person name="Walter F."/>
            <person name="Albersmeier A."/>
            <person name="Kalinowski J."/>
            <person name="Ruckert C."/>
        </authorList>
    </citation>
    <scope>NUCLEOTIDE SEQUENCE</scope>
    <source>
        <strain evidence="3">VKM Ac-1401</strain>
    </source>
</reference>
<comment type="caution">
    <text evidence="3">The sequence shown here is derived from an EMBL/GenBank/DDBJ whole genome shotgun (WGS) entry which is preliminary data.</text>
</comment>
<dbReference type="InterPro" id="IPR050985">
    <property type="entry name" value="Alpha-glycosidase_related"/>
</dbReference>
<dbReference type="GO" id="GO:0004557">
    <property type="term" value="F:alpha-galactosidase activity"/>
    <property type="evidence" value="ECO:0007669"/>
    <property type="project" value="InterPro"/>
</dbReference>
<dbReference type="Pfam" id="PF02065">
    <property type="entry name" value="Melibiase"/>
    <property type="match status" value="1"/>
</dbReference>
<keyword evidence="2" id="KW-0326">Glycosidase</keyword>
<organism evidence="3 4">
    <name type="scientific">Leifsonia poae</name>
    <dbReference type="NCBI Taxonomy" id="110933"/>
    <lineage>
        <taxon>Bacteria</taxon>
        <taxon>Bacillati</taxon>
        <taxon>Actinomycetota</taxon>
        <taxon>Actinomycetes</taxon>
        <taxon>Micrococcales</taxon>
        <taxon>Microbacteriaceae</taxon>
        <taxon>Leifsonia</taxon>
    </lineage>
</organism>
<gene>
    <name evidence="3" type="ORF">GCM10017584_26740</name>
</gene>
<keyword evidence="4" id="KW-1185">Reference proteome</keyword>
<dbReference type="InterPro" id="IPR017853">
    <property type="entry name" value="GH"/>
</dbReference>
<name>A0A9W6M0P3_9MICO</name>
<evidence type="ECO:0000313" key="4">
    <source>
        <dbReference type="Proteomes" id="UP001142372"/>
    </source>
</evidence>
<dbReference type="EMBL" id="BSEN01000013">
    <property type="protein sequence ID" value="GLJ77100.1"/>
    <property type="molecule type" value="Genomic_DNA"/>
</dbReference>
<dbReference type="InterPro" id="IPR013785">
    <property type="entry name" value="Aldolase_TIM"/>
</dbReference>
<dbReference type="CDD" id="cd14791">
    <property type="entry name" value="GH36"/>
    <property type="match status" value="1"/>
</dbReference>